<organism evidence="1 2">
    <name type="scientific">Rangifer tarandus platyrhynchus</name>
    <name type="common">Svalbard reindeer</name>
    <dbReference type="NCBI Taxonomy" id="3082113"/>
    <lineage>
        <taxon>Eukaryota</taxon>
        <taxon>Metazoa</taxon>
        <taxon>Chordata</taxon>
        <taxon>Craniata</taxon>
        <taxon>Vertebrata</taxon>
        <taxon>Euteleostomi</taxon>
        <taxon>Mammalia</taxon>
        <taxon>Eutheria</taxon>
        <taxon>Laurasiatheria</taxon>
        <taxon>Artiodactyla</taxon>
        <taxon>Ruminantia</taxon>
        <taxon>Pecora</taxon>
        <taxon>Cervidae</taxon>
        <taxon>Odocoileinae</taxon>
        <taxon>Rangifer</taxon>
    </lineage>
</organism>
<dbReference type="EMBL" id="OX596093">
    <property type="protein sequence ID" value="CAN0571875.1"/>
    <property type="molecule type" value="Genomic_DNA"/>
</dbReference>
<evidence type="ECO:0000313" key="2">
    <source>
        <dbReference type="Proteomes" id="UP001162501"/>
    </source>
</evidence>
<reference evidence="1" key="2">
    <citation type="submission" date="2025-03" db="EMBL/GenBank/DDBJ databases">
        <authorList>
            <consortium name="ELIXIR-Norway"/>
            <consortium name="Elixir Norway"/>
        </authorList>
    </citation>
    <scope>NUCLEOTIDE SEQUENCE</scope>
</reference>
<sequence length="125" mass="14084">METHWETRPRRSFTLYVERALHSVAWSSPVPQPSASQQATALRRKRQLEPSDVAGGGPFKTLSELAQDFAFITWTPGLEAASRVHLTRQPRETAESRSLSQTRPDPDLRKSGGELLNPFGLQFLR</sequence>
<name>A0AC60A933_RANTA</name>
<proteinExistence type="predicted"/>
<gene>
    <name evidence="1" type="ORF">MRATA1EN22A_LOCUS28379</name>
</gene>
<accession>A0AC60A933</accession>
<protein>
    <submittedName>
        <fullName evidence="1">Uncharacterized protein</fullName>
    </submittedName>
</protein>
<evidence type="ECO:0000313" key="1">
    <source>
        <dbReference type="EMBL" id="CAN0571875.1"/>
    </source>
</evidence>
<dbReference type="Proteomes" id="UP001162501">
    <property type="component" value="Chromosome 9"/>
</dbReference>
<reference evidence="1" key="1">
    <citation type="submission" date="2023-05" db="EMBL/GenBank/DDBJ databases">
        <authorList>
            <consortium name="ELIXIR-Norway"/>
        </authorList>
    </citation>
    <scope>NUCLEOTIDE SEQUENCE</scope>
</reference>